<evidence type="ECO:0000259" key="1">
    <source>
        <dbReference type="Pfam" id="PF16363"/>
    </source>
</evidence>
<dbReference type="Proteomes" id="UP000071979">
    <property type="component" value="Unassembled WGS sequence"/>
</dbReference>
<evidence type="ECO:0000313" key="2">
    <source>
        <dbReference type="EMBL" id="KTS67198.1"/>
    </source>
</evidence>
<comment type="caution">
    <text evidence="2">The sequence shown here is derived from an EMBL/GenBank/DDBJ whole genome shotgun (WGS) entry which is preliminary data.</text>
</comment>
<proteinExistence type="predicted"/>
<dbReference type="InterPro" id="IPR036291">
    <property type="entry name" value="NAD(P)-bd_dom_sf"/>
</dbReference>
<name>A0A8E1V8T3_9GAMM</name>
<evidence type="ECO:0000313" key="3">
    <source>
        <dbReference type="Proteomes" id="UP000071979"/>
    </source>
</evidence>
<dbReference type="RefSeq" id="WP_058776323.1">
    <property type="nucleotide sequence ID" value="NZ_JBEALA010000002.1"/>
</dbReference>
<dbReference type="Gene3D" id="3.40.50.720">
    <property type="entry name" value="NAD(P)-binding Rossmann-like Domain"/>
    <property type="match status" value="1"/>
</dbReference>
<dbReference type="PANTHER" id="PTHR43000">
    <property type="entry name" value="DTDP-D-GLUCOSE 4,6-DEHYDRATASE-RELATED"/>
    <property type="match status" value="1"/>
</dbReference>
<dbReference type="EMBL" id="LDSE01000025">
    <property type="protein sequence ID" value="KTS67198.1"/>
    <property type="molecule type" value="Genomic_DNA"/>
</dbReference>
<feature type="domain" description="NAD(P)-binding" evidence="1">
    <location>
        <begin position="8"/>
        <end position="292"/>
    </location>
</feature>
<dbReference type="SUPFAM" id="SSF51735">
    <property type="entry name" value="NAD(P)-binding Rossmann-fold domains"/>
    <property type="match status" value="1"/>
</dbReference>
<reference evidence="2 3" key="1">
    <citation type="journal article" date="2016" name="Front. Microbiol.">
        <title>Genomic Resource of Rice Seed Associated Bacteria.</title>
        <authorList>
            <person name="Midha S."/>
            <person name="Bansal K."/>
            <person name="Sharma S."/>
            <person name="Kumar N."/>
            <person name="Patil P.P."/>
            <person name="Chaudhry V."/>
            <person name="Patil P.B."/>
        </authorList>
    </citation>
    <scope>NUCLEOTIDE SEQUENCE [LARGE SCALE GENOMIC DNA]</scope>
    <source>
        <strain evidence="2 3">SA3</strain>
    </source>
</reference>
<gene>
    <name evidence="2" type="ORF">SA3R_13870</name>
</gene>
<accession>A0A8E1V8T3</accession>
<organism evidence="2 3">
    <name type="scientific">Pantoea dispersa</name>
    <dbReference type="NCBI Taxonomy" id="59814"/>
    <lineage>
        <taxon>Bacteria</taxon>
        <taxon>Pseudomonadati</taxon>
        <taxon>Pseudomonadota</taxon>
        <taxon>Gammaproteobacteria</taxon>
        <taxon>Enterobacterales</taxon>
        <taxon>Erwiniaceae</taxon>
        <taxon>Pantoea</taxon>
    </lineage>
</organism>
<dbReference type="Gene3D" id="3.90.25.10">
    <property type="entry name" value="UDP-galactose 4-epimerase, domain 1"/>
    <property type="match status" value="1"/>
</dbReference>
<sequence>MTNGKKALITGIKGFTGHYMAAELSAAGYDVYGLGSACSDNIDNYFQVDLTDNIQVKKAVDCISPDVVVHLAAIAFVGHSNPNAFYDVNLSGTRNLLSALTETKKKPEAVLVASSANVYGNNIAGKLDESTLPNPANDYAVSKLAMEYMANLFKDKLPLIITRPFNYTGVGQAENFLIPKIVKHFRERKSVIELGNIDVWRDFSDVRDLVKCYAELLKCRAFGEVVNVATGEMHSLRDVISLCEDITGHSITIEVNPGFVRPNEIKELCGDISLLNRLIGHEMQKVPLRETLKWMLETKS</sequence>
<dbReference type="AlphaFoldDB" id="A0A8E1V8T3"/>
<dbReference type="InterPro" id="IPR016040">
    <property type="entry name" value="NAD(P)-bd_dom"/>
</dbReference>
<protein>
    <submittedName>
        <fullName evidence="2">GDP-6-deoxy-D-lyxo-4-hexulose reductase</fullName>
    </submittedName>
</protein>
<dbReference type="Pfam" id="PF16363">
    <property type="entry name" value="GDP_Man_Dehyd"/>
    <property type="match status" value="1"/>
</dbReference>